<evidence type="ECO:0000313" key="2">
    <source>
        <dbReference type="Proteomes" id="UP000018542"/>
    </source>
</evidence>
<keyword evidence="2" id="KW-1185">Reference proteome</keyword>
<dbReference type="AlphaFoldDB" id="V5SIV6"/>
<dbReference type="EMBL" id="CP006912">
    <property type="protein sequence ID" value="AHB50015.1"/>
    <property type="molecule type" value="Genomic_DNA"/>
</dbReference>
<organism evidence="1 2">
    <name type="scientific">Hyphomicrobium nitrativorans NL23</name>
    <dbReference type="NCBI Taxonomy" id="1029756"/>
    <lineage>
        <taxon>Bacteria</taxon>
        <taxon>Pseudomonadati</taxon>
        <taxon>Pseudomonadota</taxon>
        <taxon>Alphaproteobacteria</taxon>
        <taxon>Hyphomicrobiales</taxon>
        <taxon>Hyphomicrobiaceae</taxon>
        <taxon>Hyphomicrobium</taxon>
    </lineage>
</organism>
<sequence>MLTFDIVQKHFLKHYPDEYEVIGPGEIDHILKGGINALSEDAQRTEFWDTLTKAAVIVTLLQGAYFVVNETTVAMRGNEAAPLKSDVDTVKSNANCHTTIRVHVIGELKSKLNIEIEISDPILSDRAIDSALDTIGEVCR</sequence>
<name>V5SIV6_9HYPH</name>
<evidence type="ECO:0000313" key="1">
    <source>
        <dbReference type="EMBL" id="AHB50015.1"/>
    </source>
</evidence>
<dbReference type="HOGENOM" id="CLU_1832439_0_0_5"/>
<gene>
    <name evidence="1" type="ORF">W911_06030</name>
</gene>
<protein>
    <submittedName>
        <fullName evidence="1">Uncharacterized protein</fullName>
    </submittedName>
</protein>
<reference evidence="1 2" key="1">
    <citation type="journal article" date="2014" name="Genome Announc.">
        <title>Complete Genome Sequence of Hyphomicrobium nitrativorans Strain NL23, a Denitrifying Bacterium Isolated from Biofilm of a Methanol-Fed Denitrification System Treating Seawater at the Montreal Biodome.</title>
        <authorList>
            <person name="Martineau C."/>
            <person name="Villeneuve C."/>
            <person name="Mauffrey F."/>
            <person name="Villemur R."/>
        </authorList>
    </citation>
    <scope>NUCLEOTIDE SEQUENCE [LARGE SCALE GENOMIC DNA]</scope>
    <source>
        <strain evidence="1">NL23</strain>
    </source>
</reference>
<proteinExistence type="predicted"/>
<dbReference type="RefSeq" id="WP_023786603.1">
    <property type="nucleotide sequence ID" value="NC_022997.1"/>
</dbReference>
<dbReference type="KEGG" id="hni:W911_06030"/>
<accession>V5SIV6</accession>
<dbReference type="PATRIC" id="fig|1029756.8.peg.1263"/>
<dbReference type="Proteomes" id="UP000018542">
    <property type="component" value="Chromosome"/>
</dbReference>